<keyword evidence="4" id="KW-0805">Transcription regulation</keyword>
<dbReference type="Pfam" id="PF00172">
    <property type="entry name" value="Zn_clus"/>
    <property type="match status" value="1"/>
</dbReference>
<sequence length="851" mass="96013">MGIAREREEDFDQTPDVPKLKKRPSSAIMGISRSIAACKRCRMKKVKCDQKFPSCSKCVAADEPCVSVDPATGKDVPRSYVIYLEDRVEIMTKKLLELGVDASALQGNIPATSEDRPCDVSYFEEKMRAEHKVPVDNAMAGYIINNGTSMRRGVSTEDRSSQRTMSSIGSDKSNAASPILSELSESSRNLASLSAMKHIKKKSPLNSASNSYLGDSSGIPFAKLMFTAVNFQPEEVQDDSEPEHLETSSKVNFELLHLPPKHEAEELVSQYFALCNSQLPILHREHFLKKYFEPIYGTLSENVSLASDYTRINKDFKLSSAEDSAKDSSDIPLFEWLSQYNGDEEVSDRFHIPLFFINMIMAIGSSARFLDTKEATSVTFKDRASYFMEALFCSTDRLEALAGTLLIAEYSIMRPNVPGVWYTMGSALRLAVDLGLHAEKLNRNYDPFVRDYRRRLFWCTYSLDRQICAYFGRPFGIPEENISAEFPSSLDDGLITTAADNIEDYSLIKSTVVSYKSISLAFFKIRKIQAQIVQVLYAPKGALPKEFENLEQWRFIMDHELNNWYTKEIPKTHRKMNCIFKPDLFQLNYHHTKVMLYGLCPKISHLDRRAHEAVYESTKGIIEAYYKLCVAKDINYTWVAVHNLFMAGMTFLYAVHNADKSIVDNVHELHRWCEKLMYVLKCLIGTCDAAKNCHKIFKVLSAVVLQLKAKKNAEFGSGGPTSFQPIQEEHPEAAPVHETKEEDLVQPLESFAPSFANDVALDQFFQELNRLSPSSDGSRNAVPLSNFNSPGGSRETPSNGIGLDLPVGDPRTSMNKSIEKRKLSKDGQKVYEMINQVSADTIWDQFFKGPV</sequence>
<comment type="subcellular location">
    <subcellularLocation>
        <location evidence="1">Nucleus</location>
    </subcellularLocation>
</comment>
<feature type="domain" description="Zn(2)-C6 fungal-type" evidence="9">
    <location>
        <begin position="37"/>
        <end position="67"/>
    </location>
</feature>
<dbReference type="Proteomes" id="UP000191024">
    <property type="component" value="Chromosome F"/>
</dbReference>
<dbReference type="EMBL" id="LT598467">
    <property type="protein sequence ID" value="SCU97098.1"/>
    <property type="molecule type" value="Genomic_DNA"/>
</dbReference>
<dbReference type="STRING" id="1230905.A0A1G4K0N7"/>
<dbReference type="CDD" id="cd00067">
    <property type="entry name" value="GAL4"/>
    <property type="match status" value="1"/>
</dbReference>
<evidence type="ECO:0000256" key="5">
    <source>
        <dbReference type="ARBA" id="ARBA00023125"/>
    </source>
</evidence>
<feature type="region of interest" description="Disordered" evidence="8">
    <location>
        <begin position="716"/>
        <end position="739"/>
    </location>
</feature>
<dbReference type="SMART" id="SM00066">
    <property type="entry name" value="GAL4"/>
    <property type="match status" value="1"/>
</dbReference>
<keyword evidence="3" id="KW-0862">Zinc</keyword>
<accession>A0A1G4K0N7</accession>
<evidence type="ECO:0000259" key="9">
    <source>
        <dbReference type="PROSITE" id="PS50048"/>
    </source>
</evidence>
<dbReference type="PROSITE" id="PS50048">
    <property type="entry name" value="ZN2_CY6_FUNGAL_2"/>
    <property type="match status" value="1"/>
</dbReference>
<evidence type="ECO:0000256" key="3">
    <source>
        <dbReference type="ARBA" id="ARBA00022833"/>
    </source>
</evidence>
<dbReference type="InterPro" id="IPR052202">
    <property type="entry name" value="Yeast_MetPath_Reg"/>
</dbReference>
<evidence type="ECO:0000256" key="4">
    <source>
        <dbReference type="ARBA" id="ARBA00023015"/>
    </source>
</evidence>
<evidence type="ECO:0000256" key="7">
    <source>
        <dbReference type="ARBA" id="ARBA00023242"/>
    </source>
</evidence>
<reference evidence="11" key="1">
    <citation type="submission" date="2016-03" db="EMBL/GenBank/DDBJ databases">
        <authorList>
            <person name="Devillers H."/>
        </authorList>
    </citation>
    <scope>NUCLEOTIDE SEQUENCE [LARGE SCALE GENOMIC DNA]</scope>
</reference>
<gene>
    <name evidence="10" type="ORF">LAMI_0F08878G</name>
</gene>
<dbReference type="InterPro" id="IPR007219">
    <property type="entry name" value="XnlR_reg_dom"/>
</dbReference>
<feature type="region of interest" description="Disordered" evidence="8">
    <location>
        <begin position="772"/>
        <end position="821"/>
    </location>
</feature>
<keyword evidence="5" id="KW-0238">DNA-binding</keyword>
<evidence type="ECO:0000256" key="2">
    <source>
        <dbReference type="ARBA" id="ARBA00022723"/>
    </source>
</evidence>
<keyword evidence="6" id="KW-0804">Transcription</keyword>
<dbReference type="GO" id="GO:0000981">
    <property type="term" value="F:DNA-binding transcription factor activity, RNA polymerase II-specific"/>
    <property type="evidence" value="ECO:0007669"/>
    <property type="project" value="InterPro"/>
</dbReference>
<feature type="compositionally biased region" description="Polar residues" evidence="8">
    <location>
        <begin position="162"/>
        <end position="176"/>
    </location>
</feature>
<dbReference type="PROSITE" id="PS00463">
    <property type="entry name" value="ZN2_CY6_FUNGAL_1"/>
    <property type="match status" value="1"/>
</dbReference>
<evidence type="ECO:0000256" key="6">
    <source>
        <dbReference type="ARBA" id="ARBA00023163"/>
    </source>
</evidence>
<keyword evidence="11" id="KW-1185">Reference proteome</keyword>
<dbReference type="GO" id="GO:0006351">
    <property type="term" value="P:DNA-templated transcription"/>
    <property type="evidence" value="ECO:0007669"/>
    <property type="project" value="InterPro"/>
</dbReference>
<name>A0A1G4K0N7_9SACH</name>
<dbReference type="SUPFAM" id="SSF57959">
    <property type="entry name" value="Leucine zipper domain"/>
    <property type="match status" value="1"/>
</dbReference>
<dbReference type="Pfam" id="PF04082">
    <property type="entry name" value="Fungal_trans"/>
    <property type="match status" value="1"/>
</dbReference>
<dbReference type="InterPro" id="IPR046347">
    <property type="entry name" value="bZIP_sf"/>
</dbReference>
<evidence type="ECO:0000313" key="11">
    <source>
        <dbReference type="Proteomes" id="UP000191024"/>
    </source>
</evidence>
<proteinExistence type="predicted"/>
<dbReference type="PANTHER" id="PTHR47782:SF1">
    <property type="entry name" value="PYRIMIDINE PATHWAY REGULATORY PROTEIN 1"/>
    <property type="match status" value="1"/>
</dbReference>
<dbReference type="AlphaFoldDB" id="A0A1G4K0N7"/>
<dbReference type="GO" id="GO:0043565">
    <property type="term" value="F:sequence-specific DNA binding"/>
    <property type="evidence" value="ECO:0007669"/>
    <property type="project" value="TreeGrafter"/>
</dbReference>
<dbReference type="OrthoDB" id="2399539at2759"/>
<dbReference type="SMART" id="SM00906">
    <property type="entry name" value="Fungal_trans"/>
    <property type="match status" value="1"/>
</dbReference>
<protein>
    <submittedName>
        <fullName evidence="10">LAMI_0F08878g1_1</fullName>
    </submittedName>
</protein>
<keyword evidence="7" id="KW-0539">Nucleus</keyword>
<evidence type="ECO:0000256" key="8">
    <source>
        <dbReference type="SAM" id="MobiDB-lite"/>
    </source>
</evidence>
<dbReference type="CDD" id="cd14723">
    <property type="entry name" value="ZIP_Ppr1"/>
    <property type="match status" value="1"/>
</dbReference>
<dbReference type="CDD" id="cd12148">
    <property type="entry name" value="fungal_TF_MHR"/>
    <property type="match status" value="1"/>
</dbReference>
<feature type="region of interest" description="Disordered" evidence="8">
    <location>
        <begin position="1"/>
        <end position="24"/>
    </location>
</feature>
<evidence type="ECO:0000256" key="1">
    <source>
        <dbReference type="ARBA" id="ARBA00004123"/>
    </source>
</evidence>
<feature type="compositionally biased region" description="Basic and acidic residues" evidence="8">
    <location>
        <begin position="727"/>
        <end position="739"/>
    </location>
</feature>
<dbReference type="GO" id="GO:0008270">
    <property type="term" value="F:zinc ion binding"/>
    <property type="evidence" value="ECO:0007669"/>
    <property type="project" value="InterPro"/>
</dbReference>
<dbReference type="Gene3D" id="4.10.240.10">
    <property type="entry name" value="Zn(2)-C6 fungal-type DNA-binding domain"/>
    <property type="match status" value="1"/>
</dbReference>
<dbReference type="SUPFAM" id="SSF57701">
    <property type="entry name" value="Zn2/Cys6 DNA-binding domain"/>
    <property type="match status" value="1"/>
</dbReference>
<dbReference type="GO" id="GO:0045944">
    <property type="term" value="P:positive regulation of transcription by RNA polymerase II"/>
    <property type="evidence" value="ECO:0007669"/>
    <property type="project" value="TreeGrafter"/>
</dbReference>
<feature type="region of interest" description="Disordered" evidence="8">
    <location>
        <begin position="151"/>
        <end position="176"/>
    </location>
</feature>
<dbReference type="InterPro" id="IPR036864">
    <property type="entry name" value="Zn2-C6_fun-type_DNA-bd_sf"/>
</dbReference>
<dbReference type="PANTHER" id="PTHR47782">
    <property type="entry name" value="ZN(II)2CYS6 TRANSCRIPTION FACTOR (EUROFUNG)-RELATED"/>
    <property type="match status" value="1"/>
</dbReference>
<evidence type="ECO:0000313" key="10">
    <source>
        <dbReference type="EMBL" id="SCU97098.1"/>
    </source>
</evidence>
<organism evidence="10 11">
    <name type="scientific">Lachancea mirantina</name>
    <dbReference type="NCBI Taxonomy" id="1230905"/>
    <lineage>
        <taxon>Eukaryota</taxon>
        <taxon>Fungi</taxon>
        <taxon>Dikarya</taxon>
        <taxon>Ascomycota</taxon>
        <taxon>Saccharomycotina</taxon>
        <taxon>Saccharomycetes</taxon>
        <taxon>Saccharomycetales</taxon>
        <taxon>Saccharomycetaceae</taxon>
        <taxon>Lachancea</taxon>
    </lineage>
</organism>
<dbReference type="GO" id="GO:0005634">
    <property type="term" value="C:nucleus"/>
    <property type="evidence" value="ECO:0007669"/>
    <property type="project" value="UniProtKB-SubCell"/>
</dbReference>
<feature type="compositionally biased region" description="Polar residues" evidence="8">
    <location>
        <begin position="772"/>
        <end position="799"/>
    </location>
</feature>
<keyword evidence="2" id="KW-0479">Metal-binding</keyword>
<dbReference type="InterPro" id="IPR001138">
    <property type="entry name" value="Zn2Cys6_DnaBD"/>
</dbReference>